<dbReference type="Gene3D" id="2.60.40.10">
    <property type="entry name" value="Immunoglobulins"/>
    <property type="match status" value="1"/>
</dbReference>
<evidence type="ECO:0000313" key="4">
    <source>
        <dbReference type="Proteomes" id="UP001231941"/>
    </source>
</evidence>
<evidence type="ECO:0000259" key="1">
    <source>
        <dbReference type="Pfam" id="PF13529"/>
    </source>
</evidence>
<name>A0ABT9J0B9_9BACL</name>
<dbReference type="Pfam" id="PF13529">
    <property type="entry name" value="Peptidase_C39_2"/>
    <property type="match status" value="1"/>
</dbReference>
<reference evidence="3 4" key="1">
    <citation type="submission" date="2023-08" db="EMBL/GenBank/DDBJ databases">
        <authorList>
            <person name="Park J.-S."/>
        </authorList>
    </citation>
    <scope>NUCLEOTIDE SEQUENCE [LARGE SCALE GENOMIC DNA]</scope>
    <source>
        <strain evidence="3 4">2205SS18-9</strain>
    </source>
</reference>
<dbReference type="Gene3D" id="3.90.70.10">
    <property type="entry name" value="Cysteine proteinases"/>
    <property type="match status" value="1"/>
</dbReference>
<dbReference type="InterPro" id="IPR039564">
    <property type="entry name" value="Peptidase_C39-like"/>
</dbReference>
<dbReference type="InterPro" id="IPR013783">
    <property type="entry name" value="Ig-like_fold"/>
</dbReference>
<dbReference type="EMBL" id="JAVAMP010000005">
    <property type="protein sequence ID" value="MDP5275065.1"/>
    <property type="molecule type" value="Genomic_DNA"/>
</dbReference>
<evidence type="ECO:0000259" key="2">
    <source>
        <dbReference type="Pfam" id="PF17802"/>
    </source>
</evidence>
<protein>
    <submittedName>
        <fullName evidence="3">C39 family peptidase</fullName>
    </submittedName>
</protein>
<feature type="domain" description="SpaA-like prealbumin fold" evidence="2">
    <location>
        <begin position="47"/>
        <end position="130"/>
    </location>
</feature>
<comment type="caution">
    <text evidence="3">The sequence shown here is derived from an EMBL/GenBank/DDBJ whole genome shotgun (WGS) entry which is preliminary data.</text>
</comment>
<dbReference type="RefSeq" id="WP_305992373.1">
    <property type="nucleotide sequence ID" value="NZ_JAVAMP010000005.1"/>
</dbReference>
<dbReference type="Pfam" id="PF17802">
    <property type="entry name" value="SpaA"/>
    <property type="match status" value="1"/>
</dbReference>
<dbReference type="Proteomes" id="UP001231941">
    <property type="component" value="Unassembled WGS sequence"/>
</dbReference>
<gene>
    <name evidence="3" type="ORF">Q5Y73_13170</name>
</gene>
<dbReference type="InterPro" id="IPR041033">
    <property type="entry name" value="SpaA_PFL_dom_1"/>
</dbReference>
<keyword evidence="4" id="KW-1185">Reference proteome</keyword>
<dbReference type="PANTHER" id="PTHR37806">
    <property type="entry name" value="LMO0724 PROTEIN"/>
    <property type="match status" value="1"/>
</dbReference>
<dbReference type="PANTHER" id="PTHR37806:SF1">
    <property type="entry name" value="PEPTIDASE C39-LIKE DOMAIN-CONTAINING PROTEIN"/>
    <property type="match status" value="1"/>
</dbReference>
<accession>A0ABT9J0B9</accession>
<sequence>MIKVLKQISTIIFFLVFILALLIIAELVRDHILLNPAASKNTSKQGIITIINMEEDTDLPINETEFLVINSQGNVVDVLITDKTGRAASEAFSAGTSYTMKQSKIKSPYELNETIFHIEITEENQAIIIKNKMFDFVKNTKLTETGQSEITKLYFPFEPLLQNPELPQGCEITALTSVLHFYGYHVSKTEMADHYLPKEPLIRKNNKLYSANPYKAYAGNPRDKNGGLFSYTPPIVKAANHYFDNVDGNYSVVDLTGSSREDIIEQLNQGVPIMVWVTIDLNKPQMDFSWYFNDTGEFFSAPSNLHVMVLHGYDQNNVYVMDPLKGEMTYDANTFFGSYYALGSHAMMITKENAK</sequence>
<feature type="domain" description="Peptidase C39-like" evidence="1">
    <location>
        <begin position="157"/>
        <end position="323"/>
    </location>
</feature>
<proteinExistence type="predicted"/>
<organism evidence="3 4">
    <name type="scientific">Chengkuizengella axinellae</name>
    <dbReference type="NCBI Taxonomy" id="3064388"/>
    <lineage>
        <taxon>Bacteria</taxon>
        <taxon>Bacillati</taxon>
        <taxon>Bacillota</taxon>
        <taxon>Bacilli</taxon>
        <taxon>Bacillales</taxon>
        <taxon>Paenibacillaceae</taxon>
        <taxon>Chengkuizengella</taxon>
    </lineage>
</organism>
<evidence type="ECO:0000313" key="3">
    <source>
        <dbReference type="EMBL" id="MDP5275065.1"/>
    </source>
</evidence>